<evidence type="ECO:0000313" key="2">
    <source>
        <dbReference type="Proteomes" id="UP001501436"/>
    </source>
</evidence>
<accession>A0ABP9G1D8</accession>
<dbReference type="RefSeq" id="WP_345332524.1">
    <property type="nucleotide sequence ID" value="NZ_BAABJI010000002.1"/>
</dbReference>
<keyword evidence="2" id="KW-1185">Reference proteome</keyword>
<dbReference type="Pfam" id="PF08843">
    <property type="entry name" value="AbiEii"/>
    <property type="match status" value="1"/>
</dbReference>
<dbReference type="InterPro" id="IPR014942">
    <property type="entry name" value="AbiEii"/>
</dbReference>
<dbReference type="Proteomes" id="UP001501436">
    <property type="component" value="Unassembled WGS sequence"/>
</dbReference>
<organism evidence="1 2">
    <name type="scientific">Mucilaginibacter defluvii</name>
    <dbReference type="NCBI Taxonomy" id="1196019"/>
    <lineage>
        <taxon>Bacteria</taxon>
        <taxon>Pseudomonadati</taxon>
        <taxon>Bacteroidota</taxon>
        <taxon>Sphingobacteriia</taxon>
        <taxon>Sphingobacteriales</taxon>
        <taxon>Sphingobacteriaceae</taxon>
        <taxon>Mucilaginibacter</taxon>
    </lineage>
</organism>
<proteinExistence type="predicted"/>
<name>A0ABP9G1D8_9SPHI</name>
<sequence>MATVEEIIAMKVDVVQRGGRKKDFWDLHQAMRIYTIDQMISLHQQRYEWTHNSELIKRNFIDFSLADNDFDPIALTNNEWIFIKEDIVAAIDPPRRRRGR</sequence>
<protein>
    <submittedName>
        <fullName evidence="1">Uncharacterized protein</fullName>
    </submittedName>
</protein>
<gene>
    <name evidence="1" type="ORF">GCM10023313_31970</name>
</gene>
<comment type="caution">
    <text evidence="1">The sequence shown here is derived from an EMBL/GenBank/DDBJ whole genome shotgun (WGS) entry which is preliminary data.</text>
</comment>
<dbReference type="EMBL" id="BAABJI010000002">
    <property type="protein sequence ID" value="GAA4925124.1"/>
    <property type="molecule type" value="Genomic_DNA"/>
</dbReference>
<reference evidence="2" key="1">
    <citation type="journal article" date="2019" name="Int. J. Syst. Evol. Microbiol.">
        <title>The Global Catalogue of Microorganisms (GCM) 10K type strain sequencing project: providing services to taxonomists for standard genome sequencing and annotation.</title>
        <authorList>
            <consortium name="The Broad Institute Genomics Platform"/>
            <consortium name="The Broad Institute Genome Sequencing Center for Infectious Disease"/>
            <person name="Wu L."/>
            <person name="Ma J."/>
        </authorList>
    </citation>
    <scope>NUCLEOTIDE SEQUENCE [LARGE SCALE GENOMIC DNA]</scope>
    <source>
        <strain evidence="2">JCM 18283</strain>
    </source>
</reference>
<evidence type="ECO:0000313" key="1">
    <source>
        <dbReference type="EMBL" id="GAA4925124.1"/>
    </source>
</evidence>